<dbReference type="Pfam" id="PF02569">
    <property type="entry name" value="Pantoate_ligase"/>
    <property type="match status" value="1"/>
</dbReference>
<sequence length="296" mass="32599">MWTITDIAALRETVAQWRRQGERIGFVPTMGNLHGGHLALVDEARRQSDRVVVSIFVNPTQFGPGEDFENYPRTWTADCEALRRHDTDVVFAPAVEAVYPDGPSLRTRVEVPELTDILCGASRPGHFTGVATVVTKLLNLVQPDLAVFGLKDYQQLLVIRRLVEDLSLPVEIVGGAIARESDGLAMSSRNAYLEPTERERAPVLYRTLRDLAARMEAGEDDFEGLLADGWERIREAGMTPDYLEIRRAADLAPAGPGDRELVIPVAAYLGRARLIDNVRVSRPHSGQGGGNGYTGE</sequence>
<evidence type="ECO:0000256" key="8">
    <source>
        <dbReference type="HAMAP-Rule" id="MF_00158"/>
    </source>
</evidence>
<dbReference type="InterPro" id="IPR014729">
    <property type="entry name" value="Rossmann-like_a/b/a_fold"/>
</dbReference>
<feature type="binding site" evidence="8">
    <location>
        <position position="178"/>
    </location>
    <ligand>
        <name>ATP</name>
        <dbReference type="ChEBI" id="CHEBI:30616"/>
    </ligand>
</feature>
<comment type="catalytic activity">
    <reaction evidence="7 8">
        <text>(R)-pantoate + beta-alanine + ATP = (R)-pantothenate + AMP + diphosphate + H(+)</text>
        <dbReference type="Rhea" id="RHEA:10912"/>
        <dbReference type="ChEBI" id="CHEBI:15378"/>
        <dbReference type="ChEBI" id="CHEBI:15980"/>
        <dbReference type="ChEBI" id="CHEBI:29032"/>
        <dbReference type="ChEBI" id="CHEBI:30616"/>
        <dbReference type="ChEBI" id="CHEBI:33019"/>
        <dbReference type="ChEBI" id="CHEBI:57966"/>
        <dbReference type="ChEBI" id="CHEBI:456215"/>
        <dbReference type="EC" id="6.3.2.1"/>
    </reaction>
</comment>
<keyword evidence="8" id="KW-0963">Cytoplasm</keyword>
<evidence type="ECO:0000256" key="5">
    <source>
        <dbReference type="ARBA" id="ARBA00022741"/>
    </source>
</evidence>
<evidence type="ECO:0000256" key="1">
    <source>
        <dbReference type="ARBA" id="ARBA00004990"/>
    </source>
</evidence>
<dbReference type="SUPFAM" id="SSF52374">
    <property type="entry name" value="Nucleotidylyl transferase"/>
    <property type="match status" value="1"/>
</dbReference>
<organism evidence="9 10">
    <name type="scientific">Spiribacter onubensis</name>
    <dbReference type="NCBI Taxonomy" id="3122420"/>
    <lineage>
        <taxon>Bacteria</taxon>
        <taxon>Pseudomonadati</taxon>
        <taxon>Pseudomonadota</taxon>
        <taxon>Gammaproteobacteria</taxon>
        <taxon>Chromatiales</taxon>
        <taxon>Ectothiorhodospiraceae</taxon>
        <taxon>Spiribacter</taxon>
    </lineage>
</organism>
<keyword evidence="5 8" id="KW-0547">Nucleotide-binding</keyword>
<evidence type="ECO:0000256" key="6">
    <source>
        <dbReference type="ARBA" id="ARBA00022840"/>
    </source>
</evidence>
<dbReference type="EC" id="6.3.2.1" evidence="8"/>
<feature type="binding site" evidence="8">
    <location>
        <position position="155"/>
    </location>
    <ligand>
        <name>(R)-pantoate</name>
        <dbReference type="ChEBI" id="CHEBI:15980"/>
    </ligand>
</feature>
<evidence type="ECO:0000313" key="9">
    <source>
        <dbReference type="EMBL" id="MEX0386575.1"/>
    </source>
</evidence>
<comment type="pathway">
    <text evidence="1 8">Cofactor biosynthesis; (R)-pantothenate biosynthesis; (R)-pantothenate from (R)-pantoate and beta-alanine: step 1/1.</text>
</comment>
<comment type="subcellular location">
    <subcellularLocation>
        <location evidence="8">Cytoplasm</location>
    </subcellularLocation>
</comment>
<dbReference type="CDD" id="cd00560">
    <property type="entry name" value="PanC"/>
    <property type="match status" value="1"/>
</dbReference>
<gene>
    <name evidence="8 9" type="primary">panC</name>
    <name evidence="9" type="ORF">V6X64_06180</name>
</gene>
<proteinExistence type="inferred from homology"/>
<dbReference type="GO" id="GO:0004592">
    <property type="term" value="F:pantoate-beta-alanine ligase activity"/>
    <property type="evidence" value="ECO:0007669"/>
    <property type="project" value="UniProtKB-EC"/>
</dbReference>
<name>A0ABV3S944_9GAMM</name>
<dbReference type="EMBL" id="JBAKFJ010000001">
    <property type="protein sequence ID" value="MEX0386575.1"/>
    <property type="molecule type" value="Genomic_DNA"/>
</dbReference>
<dbReference type="NCBIfam" id="TIGR00018">
    <property type="entry name" value="panC"/>
    <property type="match status" value="1"/>
</dbReference>
<feature type="binding site" evidence="8">
    <location>
        <begin position="30"/>
        <end position="37"/>
    </location>
    <ligand>
        <name>ATP</name>
        <dbReference type="ChEBI" id="CHEBI:30616"/>
    </ligand>
</feature>
<evidence type="ECO:0000256" key="3">
    <source>
        <dbReference type="ARBA" id="ARBA00022598"/>
    </source>
</evidence>
<feature type="binding site" evidence="8">
    <location>
        <position position="61"/>
    </location>
    <ligand>
        <name>beta-alanine</name>
        <dbReference type="ChEBI" id="CHEBI:57966"/>
    </ligand>
</feature>
<accession>A0ABV3S944</accession>
<dbReference type="Proteomes" id="UP001556653">
    <property type="component" value="Unassembled WGS sequence"/>
</dbReference>
<dbReference type="PANTHER" id="PTHR21299">
    <property type="entry name" value="CYTIDYLATE KINASE/PANTOATE-BETA-ALANINE LIGASE"/>
    <property type="match status" value="1"/>
</dbReference>
<feature type="binding site" evidence="8">
    <location>
        <begin position="149"/>
        <end position="152"/>
    </location>
    <ligand>
        <name>ATP</name>
        <dbReference type="ChEBI" id="CHEBI:30616"/>
    </ligand>
</feature>
<protein>
    <recommendedName>
        <fullName evidence="8">Pantothenate synthetase</fullName>
        <shortName evidence="8">PS</shortName>
        <ecNumber evidence="8">6.3.2.1</ecNumber>
    </recommendedName>
    <alternativeName>
        <fullName evidence="8">Pantoate--beta-alanine ligase</fullName>
    </alternativeName>
    <alternativeName>
        <fullName evidence="8">Pantoate-activating enzyme</fullName>
    </alternativeName>
</protein>
<reference evidence="9 10" key="1">
    <citation type="submission" date="2024-02" db="EMBL/GenBank/DDBJ databases">
        <title>New especies of Spiribacter isolated from saline water.</title>
        <authorList>
            <person name="Leon M.J."/>
            <person name="De La Haba R."/>
            <person name="Sanchez-Porro C."/>
            <person name="Ventosa A."/>
        </authorList>
    </citation>
    <scope>NUCLEOTIDE SEQUENCE [LARGE SCALE GENOMIC DNA]</scope>
    <source>
        <strain evidence="10">ag22IC4-227</strain>
    </source>
</reference>
<dbReference type="Gene3D" id="3.30.1300.10">
    <property type="entry name" value="Pantoate-beta-alanine ligase, C-terminal domain"/>
    <property type="match status" value="1"/>
</dbReference>
<keyword evidence="6 8" id="KW-0067">ATP-binding</keyword>
<comment type="function">
    <text evidence="8">Catalyzes the condensation of pantoate with beta-alanine in an ATP-dependent reaction via a pantoyl-adenylate intermediate.</text>
</comment>
<dbReference type="InterPro" id="IPR004821">
    <property type="entry name" value="Cyt_trans-like"/>
</dbReference>
<feature type="binding site" evidence="8">
    <location>
        <begin position="186"/>
        <end position="189"/>
    </location>
    <ligand>
        <name>ATP</name>
        <dbReference type="ChEBI" id="CHEBI:30616"/>
    </ligand>
</feature>
<comment type="caution">
    <text evidence="9">The sequence shown here is derived from an EMBL/GenBank/DDBJ whole genome shotgun (WGS) entry which is preliminary data.</text>
</comment>
<evidence type="ECO:0000256" key="4">
    <source>
        <dbReference type="ARBA" id="ARBA00022655"/>
    </source>
</evidence>
<comment type="similarity">
    <text evidence="2 8">Belongs to the pantothenate synthetase family.</text>
</comment>
<evidence type="ECO:0000313" key="10">
    <source>
        <dbReference type="Proteomes" id="UP001556653"/>
    </source>
</evidence>
<dbReference type="PANTHER" id="PTHR21299:SF1">
    <property type="entry name" value="PANTOATE--BETA-ALANINE LIGASE"/>
    <property type="match status" value="1"/>
</dbReference>
<dbReference type="RefSeq" id="WP_367967042.1">
    <property type="nucleotide sequence ID" value="NZ_JBAKFI010000001.1"/>
</dbReference>
<dbReference type="HAMAP" id="MF_00158">
    <property type="entry name" value="PanC"/>
    <property type="match status" value="1"/>
</dbReference>
<dbReference type="InterPro" id="IPR042176">
    <property type="entry name" value="Pantoate_ligase_C"/>
</dbReference>
<dbReference type="InterPro" id="IPR003721">
    <property type="entry name" value="Pantoate_ligase"/>
</dbReference>
<dbReference type="Gene3D" id="3.40.50.620">
    <property type="entry name" value="HUPs"/>
    <property type="match status" value="1"/>
</dbReference>
<keyword evidence="10" id="KW-1185">Reference proteome</keyword>
<keyword evidence="3 8" id="KW-0436">Ligase</keyword>
<comment type="miscellaneous">
    <text evidence="8">The reaction proceeds by a bi uni uni bi ping pong mechanism.</text>
</comment>
<evidence type="ECO:0000256" key="2">
    <source>
        <dbReference type="ARBA" id="ARBA00009256"/>
    </source>
</evidence>
<feature type="binding site" evidence="8">
    <location>
        <position position="61"/>
    </location>
    <ligand>
        <name>(R)-pantoate</name>
        <dbReference type="ChEBI" id="CHEBI:15980"/>
    </ligand>
</feature>
<dbReference type="NCBIfam" id="TIGR00125">
    <property type="entry name" value="cyt_tran_rel"/>
    <property type="match status" value="1"/>
</dbReference>
<keyword evidence="4 8" id="KW-0566">Pantothenate biosynthesis</keyword>
<feature type="active site" description="Proton donor" evidence="8">
    <location>
        <position position="37"/>
    </location>
</feature>
<evidence type="ECO:0000256" key="7">
    <source>
        <dbReference type="ARBA" id="ARBA00048258"/>
    </source>
</evidence>
<comment type="subunit">
    <text evidence="8">Homodimer.</text>
</comment>